<reference evidence="16" key="1">
    <citation type="submission" date="2017-10" db="EMBL/GenBank/DDBJ databases">
        <authorList>
            <person name="Regsiter A."/>
            <person name="William W."/>
        </authorList>
    </citation>
    <scope>NUCLEOTIDE SEQUENCE [LARGE SCALE GENOMIC DNA]</scope>
</reference>
<dbReference type="GO" id="GO:0015344">
    <property type="term" value="F:siderophore uptake transmembrane transporter activity"/>
    <property type="evidence" value="ECO:0007669"/>
    <property type="project" value="TreeGrafter"/>
</dbReference>
<keyword evidence="7 10" id="KW-0472">Membrane</keyword>
<dbReference type="GO" id="GO:0038023">
    <property type="term" value="F:signaling receptor activity"/>
    <property type="evidence" value="ECO:0007669"/>
    <property type="project" value="InterPro"/>
</dbReference>
<dbReference type="SUPFAM" id="SSF56935">
    <property type="entry name" value="Porins"/>
    <property type="match status" value="1"/>
</dbReference>
<dbReference type="InterPro" id="IPR010105">
    <property type="entry name" value="TonB_sidphr_rcpt"/>
</dbReference>
<dbReference type="Gene3D" id="2.170.130.10">
    <property type="entry name" value="TonB-dependent receptor, plug domain"/>
    <property type="match status" value="1"/>
</dbReference>
<evidence type="ECO:0000256" key="4">
    <source>
        <dbReference type="ARBA" id="ARBA00022452"/>
    </source>
</evidence>
<keyword evidence="5 10" id="KW-0812">Transmembrane</keyword>
<keyword evidence="6 11" id="KW-0798">TonB box</keyword>
<feature type="signal peptide" evidence="12">
    <location>
        <begin position="1"/>
        <end position="33"/>
    </location>
</feature>
<feature type="chain" id="PRO_5015003085" evidence="12">
    <location>
        <begin position="34"/>
        <end position="750"/>
    </location>
</feature>
<gene>
    <name evidence="15" type="ORF">TK0001_3179</name>
</gene>
<sequence length="750" mass="80839">MSIKSPFHRRFCGRSLLSAVAALPLTTSGPVRAQALLTQLDEIAVQGSAGIGLPANAPADAVGADAAAALRTPSLTQSSPVGLNLRTPSRSASRLGLTPLETPASLDIISGETIRLRGQTSVLEAVSQNGTGITAFGSPGNGLGFFTARGFAGQNSIQTLFDGTRLYVGANTVTFPFDTWNVERIEVLRGPASVLYGDGAIGGIVNVVSKKPLFTPLNVARFGLGEDGIARAAVDSTGPIGESLAYRLNVSGNRAGGWITPEGDFRNLAVSGALTLQANPDLAFTLSHDFGYQEPTRYWGTPLVNGRVPDAIRFNNYNVRDSKIAWTDNWTQFRTEWAPSADVTVRSTAYGLQSRRHWRDVEQYRFNPATGLVDRSDYLEIGHSQEQVGNRFDATFRGALFGLANTFSAGFDVNHVSFRHANNFTFSETPTSVPLNGYDPGFFPPDGRASPAYATRTNQASVFAEDRLFLTDRLSFLTGVRFDAPRLHREDLRSGATFERSFRALGYRFALLYEPTPDTSLYAQYATATDPVNSLITLSQSLAGFELSTGRQVEVGAKGLVFGGAVEWTLASYRIVKDNLISAVPGQPTVSTQVGQQSSLGAEAALSWLPAPGWRIDANLALLHAQYDDFTQNVGGVAVSYAGNQPINVPEQVANLWVNWAFARDWEGRVGLQHVGEVFSDFGNTARRPAYTLVNLGLDHQVTAGSRLSLRVFNLFDTTYAVDGSAVNGVGTAWVLGRPRSLEVAYTIAW</sequence>
<keyword evidence="4 10" id="KW-1134">Transmembrane beta strand</keyword>
<dbReference type="Pfam" id="PF07715">
    <property type="entry name" value="Plug"/>
    <property type="match status" value="1"/>
</dbReference>
<evidence type="ECO:0000256" key="3">
    <source>
        <dbReference type="ARBA" id="ARBA00022448"/>
    </source>
</evidence>
<evidence type="ECO:0000256" key="12">
    <source>
        <dbReference type="SAM" id="SignalP"/>
    </source>
</evidence>
<dbReference type="InterPro" id="IPR039426">
    <property type="entry name" value="TonB-dep_rcpt-like"/>
</dbReference>
<dbReference type="InterPro" id="IPR000531">
    <property type="entry name" value="Beta-barrel_TonB"/>
</dbReference>
<organism evidence="15 16">
    <name type="scientific">Methylorubrum extorquens</name>
    <name type="common">Methylobacterium dichloromethanicum</name>
    <name type="synonym">Methylobacterium extorquens</name>
    <dbReference type="NCBI Taxonomy" id="408"/>
    <lineage>
        <taxon>Bacteria</taxon>
        <taxon>Pseudomonadati</taxon>
        <taxon>Pseudomonadota</taxon>
        <taxon>Alphaproteobacteria</taxon>
        <taxon>Hyphomicrobiales</taxon>
        <taxon>Methylobacteriaceae</taxon>
        <taxon>Methylorubrum</taxon>
    </lineage>
</organism>
<protein>
    <submittedName>
        <fullName evidence="15">Putative TonB-dependent siderophore receptor</fullName>
    </submittedName>
</protein>
<dbReference type="InterPro" id="IPR036942">
    <property type="entry name" value="Beta-barrel_TonB_sf"/>
</dbReference>
<dbReference type="NCBIfam" id="TIGR01783">
    <property type="entry name" value="TonB-siderophor"/>
    <property type="match status" value="1"/>
</dbReference>
<dbReference type="GO" id="GO:0015891">
    <property type="term" value="P:siderophore transport"/>
    <property type="evidence" value="ECO:0007669"/>
    <property type="project" value="InterPro"/>
</dbReference>
<dbReference type="AlphaFoldDB" id="A0A2N9AQZ4"/>
<evidence type="ECO:0000313" key="16">
    <source>
        <dbReference type="Proteomes" id="UP000233769"/>
    </source>
</evidence>
<keyword evidence="8 15" id="KW-0675">Receptor</keyword>
<evidence type="ECO:0000256" key="5">
    <source>
        <dbReference type="ARBA" id="ARBA00022692"/>
    </source>
</evidence>
<comment type="similarity">
    <text evidence="2 10 11">Belongs to the TonB-dependent receptor family.</text>
</comment>
<feature type="domain" description="TonB-dependent receptor plug" evidence="14">
    <location>
        <begin position="100"/>
        <end position="204"/>
    </location>
</feature>
<dbReference type="EMBL" id="LT962688">
    <property type="protein sequence ID" value="SOR29781.1"/>
    <property type="molecule type" value="Genomic_DNA"/>
</dbReference>
<evidence type="ECO:0000256" key="2">
    <source>
        <dbReference type="ARBA" id="ARBA00009810"/>
    </source>
</evidence>
<evidence type="ECO:0000313" key="15">
    <source>
        <dbReference type="EMBL" id="SOR29781.1"/>
    </source>
</evidence>
<dbReference type="PANTHER" id="PTHR32552">
    <property type="entry name" value="FERRICHROME IRON RECEPTOR-RELATED"/>
    <property type="match status" value="1"/>
</dbReference>
<accession>A0A2N9AQZ4</accession>
<evidence type="ECO:0000256" key="10">
    <source>
        <dbReference type="PROSITE-ProRule" id="PRU01360"/>
    </source>
</evidence>
<comment type="subcellular location">
    <subcellularLocation>
        <location evidence="1 10">Cell outer membrane</location>
        <topology evidence="1 10">Multi-pass membrane protein</topology>
    </subcellularLocation>
</comment>
<dbReference type="Pfam" id="PF00593">
    <property type="entry name" value="TonB_dep_Rec_b-barrel"/>
    <property type="match status" value="1"/>
</dbReference>
<keyword evidence="12" id="KW-0732">Signal</keyword>
<keyword evidence="9 10" id="KW-0998">Cell outer membrane</keyword>
<evidence type="ECO:0000259" key="14">
    <source>
        <dbReference type="Pfam" id="PF07715"/>
    </source>
</evidence>
<keyword evidence="3 10" id="KW-0813">Transport</keyword>
<dbReference type="PANTHER" id="PTHR32552:SF84">
    <property type="entry name" value="TONB-DEPENDENT RECEPTOR-RELATED"/>
    <property type="match status" value="1"/>
</dbReference>
<evidence type="ECO:0000256" key="6">
    <source>
        <dbReference type="ARBA" id="ARBA00023077"/>
    </source>
</evidence>
<evidence type="ECO:0000259" key="13">
    <source>
        <dbReference type="Pfam" id="PF00593"/>
    </source>
</evidence>
<dbReference type="CDD" id="cd01347">
    <property type="entry name" value="ligand_gated_channel"/>
    <property type="match status" value="1"/>
</dbReference>
<dbReference type="Gene3D" id="2.40.170.20">
    <property type="entry name" value="TonB-dependent receptor, beta-barrel domain"/>
    <property type="match status" value="1"/>
</dbReference>
<dbReference type="GO" id="GO:0009279">
    <property type="term" value="C:cell outer membrane"/>
    <property type="evidence" value="ECO:0007669"/>
    <property type="project" value="UniProtKB-SubCell"/>
</dbReference>
<dbReference type="Proteomes" id="UP000233769">
    <property type="component" value="Chromosome tk0001"/>
</dbReference>
<dbReference type="PROSITE" id="PS52016">
    <property type="entry name" value="TONB_DEPENDENT_REC_3"/>
    <property type="match status" value="1"/>
</dbReference>
<name>A0A2N9AQZ4_METEX</name>
<evidence type="ECO:0000256" key="8">
    <source>
        <dbReference type="ARBA" id="ARBA00023170"/>
    </source>
</evidence>
<feature type="domain" description="TonB-dependent receptor-like beta-barrel" evidence="13">
    <location>
        <begin position="284"/>
        <end position="715"/>
    </location>
</feature>
<dbReference type="InterPro" id="IPR012910">
    <property type="entry name" value="Plug_dom"/>
</dbReference>
<evidence type="ECO:0000256" key="1">
    <source>
        <dbReference type="ARBA" id="ARBA00004571"/>
    </source>
</evidence>
<proteinExistence type="inferred from homology"/>
<evidence type="ECO:0000256" key="7">
    <source>
        <dbReference type="ARBA" id="ARBA00023136"/>
    </source>
</evidence>
<evidence type="ECO:0000256" key="11">
    <source>
        <dbReference type="RuleBase" id="RU003357"/>
    </source>
</evidence>
<dbReference type="InterPro" id="IPR037066">
    <property type="entry name" value="Plug_dom_sf"/>
</dbReference>
<evidence type="ECO:0000256" key="9">
    <source>
        <dbReference type="ARBA" id="ARBA00023237"/>
    </source>
</evidence>